<feature type="chain" id="PRO_5047026791" description="Carbohydrate-binding domain-containing protein" evidence="1">
    <location>
        <begin position="21"/>
        <end position="1502"/>
    </location>
</feature>
<gene>
    <name evidence="2" type="ORF">ACERK3_06540</name>
</gene>
<keyword evidence="3" id="KW-1185">Reference proteome</keyword>
<dbReference type="Gene3D" id="2.60.40.1190">
    <property type="match status" value="1"/>
</dbReference>
<evidence type="ECO:0000256" key="1">
    <source>
        <dbReference type="SAM" id="SignalP"/>
    </source>
</evidence>
<comment type="caution">
    <text evidence="2">The sequence shown here is derived from an EMBL/GenBank/DDBJ whole genome shotgun (WGS) entry which is preliminary data.</text>
</comment>
<dbReference type="Proteomes" id="UP001575105">
    <property type="component" value="Unassembled WGS sequence"/>
</dbReference>
<protein>
    <recommendedName>
        <fullName evidence="4">Carbohydrate-binding domain-containing protein</fullName>
    </recommendedName>
</protein>
<evidence type="ECO:0008006" key="4">
    <source>
        <dbReference type="Google" id="ProtNLM"/>
    </source>
</evidence>
<feature type="signal peptide" evidence="1">
    <location>
        <begin position="1"/>
        <end position="20"/>
    </location>
</feature>
<keyword evidence="1" id="KW-0732">Signal</keyword>
<dbReference type="Gene3D" id="2.60.120.260">
    <property type="entry name" value="Galactose-binding domain-like"/>
    <property type="match status" value="1"/>
</dbReference>
<evidence type="ECO:0000313" key="3">
    <source>
        <dbReference type="Proteomes" id="UP001575105"/>
    </source>
</evidence>
<accession>A0ABV4U652</accession>
<name>A0ABV4U652_9BACT</name>
<sequence>MTHFLAFTLPLLLIATLLPAAAPDPQPNDYFWAHSVQLPAETNLRTFDFTDGARDDITFMEGVEDVTYDDGRMHFTLASESATIGWGNYRGRQTVAEIDSLFQETNHVSVIASQDDAPPTEWRMHYWGDGQRIELRGTDFGEDTLTPGNQQTLTFHTGSVIPVPDGLEFVIRGEPGTRITLQQIDVQQDEREGYIRKQFTLPEGEIWRATAEVAGQPRHRWSRSAKVLNHLYVNGEYVDRTGALHIEHTRPVDIKPFLKPGQANAIGMYGYRINSSPMLFVQATIIMTTGEVIRVGTDDSWTYTRTADDAWSTADYDDADWEPVSLGRAPNVHVRSNDRTWLRPSYEGYLHFKNPDAARLTYNSDRDVSFEVVVPEGLAERQPTLTWHFASTDNDGQSVPIAQETVSDFTRRDGSLVYTFNVGQHDKGVYTLAADLTANDGETIERRPREPVLVIGKLDQRPIEDNDWYGSLDTELETEIDFTDLTTDRPWIAAYPGRTRSDPAIEVTDPTIIEVNGKRYRETEPLRGAFFSYRLERFEHPGDFYLIEMTYPDDVPRHVEVMIGTKRDSVWTNARSGVGAETGGKFYQTGEEQTLRWIHVADPGVHSIDVVNVEDGKRAAAGTLRIHRIRGDLPTAQPGTNRAYGIFSERTAPNSGVATGFGVYRENEANDVSIMARTIRDLQWALETAARYTQYLNYVGQNTHIMGVYQYHENNTPYVRPYEIDTARVSPSLETVLAETFNANGITFHAGVEWSQFADLATVVNNAQVAQGADTIWMIDAQGKQYYGNALFSIVPNWLHPTNQAQFQDFMADLTGKYAHLEHFKGLHFYTSVAQRWEYYPPGFTNRENFDNPFLMSYDDITFEQFQAETGVDLGIADDAPDRFSQRARAVQQDDVKQTFVDWRARQFHQLLKVGLEGVRQHGDHLELIGMVPLEEPEFLRMWAESDRDFSDLLKDYGYDLKRINQTDGLKLGMNVTSWRETFPVFATQDPYRWIPRTAENIHEAFADGEPRYVMVRNSWDENIATTGGETVIGFSWQGRLIRDGWIFDALKIRAHPQPSGYHAREAFAQVLIAKDPNLLMGAFIDLVLNVGYEQELGSMLASFTHLPEQRFEPVADTGFETNLAIRRLEHDGRTWFYVVNPGYWHIDATLHLADAATAETVGASPQSLPLTDAGNGLHELAIRLEPYDLFAFVVDGTGAQVDRFDTGAITDHERAHMSDIADRVRELLGDSTVQQAVPSDDMEYLESTLTEINTALDEGSYALAWHRMTHYRFWSLWKNLLEKAADGMALLPDQYRTAPTPGPGEERTLTATRIDQPINVDGNLDKAVWQQGAFAADFTTAEGSPGLAEVGVQAAYDEQNIYLAFVAAEVNVDDIKATATSPHEFFPAKDDAIVIFLQPQAGEPLYYQLGFNTEGLLFHQRVLGGDRDYTPIPDWHASVQVLDNVWTAEVVLPRAVFGIGPDADVRVNFHRVMRDDIVPPASWSSTNRWHNPDDFGHLELE</sequence>
<reference evidence="2 3" key="1">
    <citation type="submission" date="2024-08" db="EMBL/GenBank/DDBJ databases">
        <title>Whole-genome sequencing of halo(alkali)philic microorganisms from hypersaline lakes.</title>
        <authorList>
            <person name="Sorokin D.Y."/>
            <person name="Merkel A.Y."/>
            <person name="Messina E."/>
            <person name="Yakimov M."/>
        </authorList>
    </citation>
    <scope>NUCLEOTIDE SEQUENCE [LARGE SCALE GENOMIC DNA]</scope>
    <source>
        <strain evidence="2 3">AB-hyl4</strain>
    </source>
</reference>
<organism evidence="2 3">
    <name type="scientific">Natronomicrosphaera hydrolytica</name>
    <dbReference type="NCBI Taxonomy" id="3242702"/>
    <lineage>
        <taxon>Bacteria</taxon>
        <taxon>Pseudomonadati</taxon>
        <taxon>Planctomycetota</taxon>
        <taxon>Phycisphaerae</taxon>
        <taxon>Phycisphaerales</taxon>
        <taxon>Phycisphaeraceae</taxon>
        <taxon>Natronomicrosphaera</taxon>
    </lineage>
</organism>
<proteinExistence type="predicted"/>
<dbReference type="SUPFAM" id="SSF49344">
    <property type="entry name" value="CBD9-like"/>
    <property type="match status" value="1"/>
</dbReference>
<dbReference type="EMBL" id="JBGUBD010000003">
    <property type="protein sequence ID" value="MFA9477954.1"/>
    <property type="molecule type" value="Genomic_DNA"/>
</dbReference>
<dbReference type="RefSeq" id="WP_425344878.1">
    <property type="nucleotide sequence ID" value="NZ_JBGUBD010000003.1"/>
</dbReference>
<evidence type="ECO:0000313" key="2">
    <source>
        <dbReference type="EMBL" id="MFA9477954.1"/>
    </source>
</evidence>